<sequence>TGLLEQLTALPAFTEDSVERLVGTDEDNTEFKNSYSTEGNLFSPFG</sequence>
<dbReference type="AlphaFoldDB" id="X1M133"/>
<proteinExistence type="predicted"/>
<gene>
    <name evidence="1" type="ORF">S03H2_72388</name>
</gene>
<evidence type="ECO:0000313" key="1">
    <source>
        <dbReference type="EMBL" id="GAI00094.1"/>
    </source>
</evidence>
<comment type="caution">
    <text evidence="1">The sequence shown here is derived from an EMBL/GenBank/DDBJ whole genome shotgun (WGS) entry which is preliminary data.</text>
</comment>
<name>X1M133_9ZZZZ</name>
<feature type="non-terminal residue" evidence="1">
    <location>
        <position position="1"/>
    </location>
</feature>
<accession>X1M133</accession>
<reference evidence="1" key="1">
    <citation type="journal article" date="2014" name="Front. Microbiol.">
        <title>High frequency of phylogenetically diverse reductive dehalogenase-homologous genes in deep subseafloor sedimentary metagenomes.</title>
        <authorList>
            <person name="Kawai M."/>
            <person name="Futagami T."/>
            <person name="Toyoda A."/>
            <person name="Takaki Y."/>
            <person name="Nishi S."/>
            <person name="Hori S."/>
            <person name="Arai W."/>
            <person name="Tsubouchi T."/>
            <person name="Morono Y."/>
            <person name="Uchiyama I."/>
            <person name="Ito T."/>
            <person name="Fujiyama A."/>
            <person name="Inagaki F."/>
            <person name="Takami H."/>
        </authorList>
    </citation>
    <scope>NUCLEOTIDE SEQUENCE</scope>
    <source>
        <strain evidence="1">Expedition CK06-06</strain>
    </source>
</reference>
<dbReference type="EMBL" id="BARU01048910">
    <property type="protein sequence ID" value="GAI00094.1"/>
    <property type="molecule type" value="Genomic_DNA"/>
</dbReference>
<protein>
    <submittedName>
        <fullName evidence="1">Uncharacterized protein</fullName>
    </submittedName>
</protein>
<organism evidence="1">
    <name type="scientific">marine sediment metagenome</name>
    <dbReference type="NCBI Taxonomy" id="412755"/>
    <lineage>
        <taxon>unclassified sequences</taxon>
        <taxon>metagenomes</taxon>
        <taxon>ecological metagenomes</taxon>
    </lineage>
</organism>